<gene>
    <name evidence="1" type="ORF">ENM78_02170</name>
</gene>
<dbReference type="AlphaFoldDB" id="A0A7J3ZJF1"/>
<organism evidence="1">
    <name type="scientific">Fervidicoccus fontis</name>
    <dbReference type="NCBI Taxonomy" id="683846"/>
    <lineage>
        <taxon>Archaea</taxon>
        <taxon>Thermoproteota</taxon>
        <taxon>Thermoprotei</taxon>
        <taxon>Fervidicoccales</taxon>
        <taxon>Fervidicoccaceae</taxon>
        <taxon>Fervidicoccus</taxon>
    </lineage>
</organism>
<sequence>MSLGGEGVLTRTIKMRVSPEPDSYQQLLGLMKRYKDALNHSIRVLIENKTLSLGKAHKLLYNTLKRNSIYPLK</sequence>
<protein>
    <submittedName>
        <fullName evidence="1">Uncharacterized protein</fullName>
    </submittedName>
</protein>
<reference evidence="1" key="1">
    <citation type="journal article" date="2020" name="mSystems">
        <title>Genome- and Community-Level Interaction Insights into Carbon Utilization and Element Cycling Functions of Hydrothermarchaeota in Hydrothermal Sediment.</title>
        <authorList>
            <person name="Zhou Z."/>
            <person name="Liu Y."/>
            <person name="Xu W."/>
            <person name="Pan J."/>
            <person name="Luo Z.H."/>
            <person name="Li M."/>
        </authorList>
    </citation>
    <scope>NUCLEOTIDE SEQUENCE [LARGE SCALE GENOMIC DNA]</scope>
    <source>
        <strain evidence="1">SpSt-1116</strain>
    </source>
</reference>
<accession>A0A7J3ZJF1</accession>
<evidence type="ECO:0000313" key="1">
    <source>
        <dbReference type="EMBL" id="HHQ80256.1"/>
    </source>
</evidence>
<comment type="caution">
    <text evidence="1">The sequence shown here is derived from an EMBL/GenBank/DDBJ whole genome shotgun (WGS) entry which is preliminary data.</text>
</comment>
<name>A0A7J3ZJF1_9CREN</name>
<proteinExistence type="predicted"/>
<dbReference type="EMBL" id="DRZC01000031">
    <property type="protein sequence ID" value="HHQ80256.1"/>
    <property type="molecule type" value="Genomic_DNA"/>
</dbReference>